<dbReference type="GO" id="GO:0043252">
    <property type="term" value="P:sodium-independent organic anion transport"/>
    <property type="evidence" value="ECO:0007669"/>
    <property type="project" value="TreeGrafter"/>
</dbReference>
<dbReference type="PANTHER" id="PTHR11388">
    <property type="entry name" value="ORGANIC ANION TRANSPORTER"/>
    <property type="match status" value="1"/>
</dbReference>
<dbReference type="PROSITE" id="PS51465">
    <property type="entry name" value="KAZAL_2"/>
    <property type="match status" value="1"/>
</dbReference>
<dbReference type="GO" id="GO:0016323">
    <property type="term" value="C:basolateral plasma membrane"/>
    <property type="evidence" value="ECO:0007669"/>
    <property type="project" value="TreeGrafter"/>
</dbReference>
<dbReference type="InterPro" id="IPR036259">
    <property type="entry name" value="MFS_trans_sf"/>
</dbReference>
<evidence type="ECO:0000256" key="1">
    <source>
        <dbReference type="ARBA" id="ARBA00004651"/>
    </source>
</evidence>
<accession>A0A8S1DP79</accession>
<feature type="transmembrane region" description="Helical" evidence="8">
    <location>
        <begin position="136"/>
        <end position="158"/>
    </location>
</feature>
<dbReference type="Gene3D" id="1.20.1250.20">
    <property type="entry name" value="MFS general substrate transporter like domains"/>
    <property type="match status" value="1"/>
</dbReference>
<evidence type="ECO:0000256" key="7">
    <source>
        <dbReference type="ARBA" id="ARBA00023157"/>
    </source>
</evidence>
<protein>
    <recommendedName>
        <fullName evidence="8">Solute carrier organic anion transporter family member</fullName>
    </recommendedName>
</protein>
<feature type="region of interest" description="Disordered" evidence="9">
    <location>
        <begin position="1"/>
        <end position="21"/>
    </location>
</feature>
<comment type="subcellular location">
    <subcellularLocation>
        <location evidence="1 8">Cell membrane</location>
        <topology evidence="1 8">Multi-pass membrane protein</topology>
    </subcellularLocation>
</comment>
<feature type="transmembrane region" description="Helical" evidence="8">
    <location>
        <begin position="69"/>
        <end position="89"/>
    </location>
</feature>
<keyword evidence="12" id="KW-1185">Reference proteome</keyword>
<feature type="transmembrane region" description="Helical" evidence="8">
    <location>
        <begin position="637"/>
        <end position="660"/>
    </location>
</feature>
<dbReference type="GO" id="GO:0015347">
    <property type="term" value="F:sodium-independent organic anion transmembrane transporter activity"/>
    <property type="evidence" value="ECO:0007669"/>
    <property type="project" value="TreeGrafter"/>
</dbReference>
<feature type="transmembrane region" description="Helical" evidence="8">
    <location>
        <begin position="401"/>
        <end position="422"/>
    </location>
</feature>
<dbReference type="GO" id="GO:0006811">
    <property type="term" value="P:monoatomic ion transport"/>
    <property type="evidence" value="ECO:0007669"/>
    <property type="project" value="UniProtKB-KW"/>
</dbReference>
<comment type="caution">
    <text evidence="11">The sequence shown here is derived from an EMBL/GenBank/DDBJ whole genome shotgun (WGS) entry which is preliminary data.</text>
</comment>
<dbReference type="SUPFAM" id="SSF103473">
    <property type="entry name" value="MFS general substrate transporter"/>
    <property type="match status" value="2"/>
</dbReference>
<evidence type="ECO:0000256" key="9">
    <source>
        <dbReference type="SAM" id="MobiDB-lite"/>
    </source>
</evidence>
<dbReference type="CDD" id="cd17336">
    <property type="entry name" value="MFS_SLCO_OATP"/>
    <property type="match status" value="1"/>
</dbReference>
<organism evidence="11 12">
    <name type="scientific">Cloeon dipterum</name>
    <dbReference type="NCBI Taxonomy" id="197152"/>
    <lineage>
        <taxon>Eukaryota</taxon>
        <taxon>Metazoa</taxon>
        <taxon>Ecdysozoa</taxon>
        <taxon>Arthropoda</taxon>
        <taxon>Hexapoda</taxon>
        <taxon>Insecta</taxon>
        <taxon>Pterygota</taxon>
        <taxon>Palaeoptera</taxon>
        <taxon>Ephemeroptera</taxon>
        <taxon>Pisciforma</taxon>
        <taxon>Baetidae</taxon>
        <taxon>Cloeon</taxon>
    </lineage>
</organism>
<feature type="transmembrane region" description="Helical" evidence="8">
    <location>
        <begin position="291"/>
        <end position="315"/>
    </location>
</feature>
<evidence type="ECO:0000256" key="8">
    <source>
        <dbReference type="RuleBase" id="RU362056"/>
    </source>
</evidence>
<dbReference type="AlphaFoldDB" id="A0A8S1DP79"/>
<comment type="caution">
    <text evidence="8">Lacks conserved residue(s) required for the propagation of feature annotation.</text>
</comment>
<feature type="transmembrane region" description="Helical" evidence="8">
    <location>
        <begin position="248"/>
        <end position="271"/>
    </location>
</feature>
<gene>
    <name evidence="11" type="ORF">CLODIP_2_CD10832</name>
</gene>
<evidence type="ECO:0000256" key="6">
    <source>
        <dbReference type="ARBA" id="ARBA00023136"/>
    </source>
</evidence>
<dbReference type="Pfam" id="PF03137">
    <property type="entry name" value="OATP"/>
    <property type="match status" value="1"/>
</dbReference>
<keyword evidence="8" id="KW-0813">Transport</keyword>
<comment type="similarity">
    <text evidence="2 8">Belongs to the organo anion transporter (TC 2.A.60) family.</text>
</comment>
<evidence type="ECO:0000256" key="3">
    <source>
        <dbReference type="ARBA" id="ARBA00022475"/>
    </source>
</evidence>
<keyword evidence="3" id="KW-1003">Cell membrane</keyword>
<evidence type="ECO:0000256" key="4">
    <source>
        <dbReference type="ARBA" id="ARBA00022692"/>
    </source>
</evidence>
<keyword evidence="6 8" id="KW-0472">Membrane</keyword>
<evidence type="ECO:0000256" key="5">
    <source>
        <dbReference type="ARBA" id="ARBA00022989"/>
    </source>
</evidence>
<keyword evidence="5 8" id="KW-1133">Transmembrane helix</keyword>
<feature type="compositionally biased region" description="Basic and acidic residues" evidence="9">
    <location>
        <begin position="1"/>
        <end position="13"/>
    </location>
</feature>
<dbReference type="InterPro" id="IPR004156">
    <property type="entry name" value="OATP"/>
</dbReference>
<feature type="transmembrane region" description="Helical" evidence="8">
    <location>
        <begin position="212"/>
        <end position="236"/>
    </location>
</feature>
<proteinExistence type="inferred from homology"/>
<evidence type="ECO:0000256" key="2">
    <source>
        <dbReference type="ARBA" id="ARBA00009657"/>
    </source>
</evidence>
<reference evidence="11 12" key="1">
    <citation type="submission" date="2020-04" db="EMBL/GenBank/DDBJ databases">
        <authorList>
            <person name="Alioto T."/>
            <person name="Alioto T."/>
            <person name="Gomez Garrido J."/>
        </authorList>
    </citation>
    <scope>NUCLEOTIDE SEQUENCE [LARGE SCALE GENOMIC DNA]</scope>
</reference>
<keyword evidence="8" id="KW-0406">Ion transport</keyword>
<dbReference type="NCBIfam" id="TIGR00805">
    <property type="entry name" value="oat"/>
    <property type="match status" value="1"/>
</dbReference>
<feature type="transmembrane region" description="Helical" evidence="8">
    <location>
        <begin position="591"/>
        <end position="609"/>
    </location>
</feature>
<keyword evidence="7" id="KW-1015">Disulfide bond</keyword>
<dbReference type="OrthoDB" id="5062115at2759"/>
<evidence type="ECO:0000259" key="10">
    <source>
        <dbReference type="PROSITE" id="PS51465"/>
    </source>
</evidence>
<dbReference type="PANTHER" id="PTHR11388:SF76">
    <property type="entry name" value="SOLUTE CARRIER ORGANIC ANION TRANSPORTER FAMILY MEMBER"/>
    <property type="match status" value="1"/>
</dbReference>
<dbReference type="Proteomes" id="UP000494165">
    <property type="component" value="Unassembled WGS sequence"/>
</dbReference>
<dbReference type="EMBL" id="CADEPI010000331">
    <property type="protein sequence ID" value="CAB3383925.1"/>
    <property type="molecule type" value="Genomic_DNA"/>
</dbReference>
<feature type="domain" description="Kazal-like" evidence="10">
    <location>
        <begin position="470"/>
        <end position="530"/>
    </location>
</feature>
<dbReference type="InterPro" id="IPR002350">
    <property type="entry name" value="Kazal_dom"/>
</dbReference>
<keyword evidence="4 8" id="KW-0812">Transmembrane</keyword>
<feature type="transmembrane region" description="Helical" evidence="8">
    <location>
        <begin position="362"/>
        <end position="381"/>
    </location>
</feature>
<sequence length="715" mass="78470">MAAPDPHRGHADPVQEQDEPATVQDFLLDPESPEAASAVNNEEALEKETRCGYGFVRFPWLQRFASKKAYVVIYGMIGCFQFALASYFVGTISTMEKRFQIPSTFSGVINSAWDFGAMFTNLSAAYLGRSSHKPRWVAWGTVLVGVSCYMRLIPHWLYGPGENALMLTKEFGTEFKPLNESDKTGPKLTLCGNNHLEFEDCDNASSGNISAFIFLAAHIVLGIGSSVYYTLGISYLDDNAKKNKAPVLLAITMCLRMVGPTMGYMLASYALEMYVDPLLTPVITPKDPRWVGAWWFGWFPFGTITLVLALFVAMFPRSLPRAAQRSAAAASAAGRTYNPQGKTKKSIADFKATISRLLKNRVLVCNNLSTICFVFGLIGQWTFMPKYMETQFHQSASTASLISGSVGLLCTAAGLMVSALLISKFKPNARVLAGWNVIAESLDCCGFLLITFIGCETFNLQGTPQSDGTLGLEVDCNSNCSCPDSLRYSPVCHTPSRTTFFSPCHAGCTDAEWGEGNSSLKIFSNCTCVPDGGPILNGPCAVDCSQAFMLFIIIQCVQRFLGATGKAGNTLIHFRCVDPEDKPVAIGLSEFLLCICSFIPGPIFFGYLIDMSCLVWGQTCGKPGNCWLYDVQKLRYLVNLPIVGCLFFGTLWDVGVWHYVKGVQLYDEDDEKASKKRSKGAVPEDRKVSYNTMALMTGSDHNISANEFRRKSFSS</sequence>
<name>A0A8S1DP79_9INSE</name>
<evidence type="ECO:0000313" key="11">
    <source>
        <dbReference type="EMBL" id="CAB3383925.1"/>
    </source>
</evidence>
<evidence type="ECO:0000313" key="12">
    <source>
        <dbReference type="Proteomes" id="UP000494165"/>
    </source>
</evidence>